<dbReference type="RefSeq" id="WP_272876309.1">
    <property type="nucleotide sequence ID" value="NZ_AP024563.1"/>
</dbReference>
<accession>A0ABM7QKW2</accession>
<feature type="region of interest" description="Disordered" evidence="2">
    <location>
        <begin position="35"/>
        <end position="57"/>
    </location>
</feature>
<evidence type="ECO:0008006" key="6">
    <source>
        <dbReference type="Google" id="ProtNLM"/>
    </source>
</evidence>
<sequence>MKTMKLKTLTAALLSLGLFASVPAFAEDTALPAEAQAQTEATESVQPQVDAKATNQAAEKRKKITADAMAAVNETKKALKLLDEEKTDEALAALEQATGKLELVLARAQDLALAPVDVEVVTYDLLANLDTVKAMIHDAENYLEDGEVQKARPLVASLASEIVFRTTSIPLTTYPGAIKAVTPLIDEGKIDEAKAALQAALNTLVVTTDDVIPLPFLRAEVLLKNAEALAENKERTVKDNETLASQLAEARNQLKMAELLGYGTKKSFKPMYEQIDEIEQKTAGGKGGKGWFDKIKQQLSELI</sequence>
<name>A0ABM7QKW2_9GAMM</name>
<dbReference type="Pfam" id="PF10938">
    <property type="entry name" value="YfdX"/>
    <property type="match status" value="1"/>
</dbReference>
<dbReference type="InterPro" id="IPR021236">
    <property type="entry name" value="Uncharacterised_YfdX"/>
</dbReference>
<evidence type="ECO:0000313" key="4">
    <source>
        <dbReference type="EMBL" id="BCU06395.1"/>
    </source>
</evidence>
<keyword evidence="5" id="KW-1185">Reference proteome</keyword>
<organism evidence="4 5">
    <name type="scientific">Allochromatium tepidum</name>
    <dbReference type="NCBI Taxonomy" id="553982"/>
    <lineage>
        <taxon>Bacteria</taxon>
        <taxon>Pseudomonadati</taxon>
        <taxon>Pseudomonadota</taxon>
        <taxon>Gammaproteobacteria</taxon>
        <taxon>Chromatiales</taxon>
        <taxon>Chromatiaceae</taxon>
        <taxon>Allochromatium</taxon>
    </lineage>
</organism>
<reference evidence="4 5" key="1">
    <citation type="submission" date="2021-04" db="EMBL/GenBank/DDBJ databases">
        <title>Complete genome sequencing of Allochromatium tepidum strain NZ.</title>
        <authorList>
            <person name="Tsukatani Y."/>
            <person name="Mori H."/>
        </authorList>
    </citation>
    <scope>NUCLEOTIDE SEQUENCE [LARGE SCALE GENOMIC DNA]</scope>
    <source>
        <strain evidence="4 5">NZ</strain>
    </source>
</reference>
<evidence type="ECO:0000313" key="5">
    <source>
        <dbReference type="Proteomes" id="UP000680679"/>
    </source>
</evidence>
<keyword evidence="3" id="KW-0732">Signal</keyword>
<gene>
    <name evidence="4" type="ORF">Atep_10720</name>
</gene>
<keyword evidence="1" id="KW-0175">Coiled coil</keyword>
<evidence type="ECO:0000256" key="3">
    <source>
        <dbReference type="SAM" id="SignalP"/>
    </source>
</evidence>
<proteinExistence type="predicted"/>
<evidence type="ECO:0000256" key="1">
    <source>
        <dbReference type="SAM" id="Coils"/>
    </source>
</evidence>
<protein>
    <recommendedName>
        <fullName evidence="6">YfdX protein</fullName>
    </recommendedName>
</protein>
<dbReference type="Proteomes" id="UP000680679">
    <property type="component" value="Chromosome"/>
</dbReference>
<feature type="chain" id="PRO_5047357752" description="YfdX protein" evidence="3">
    <location>
        <begin position="27"/>
        <end position="303"/>
    </location>
</feature>
<feature type="coiled-coil region" evidence="1">
    <location>
        <begin position="223"/>
        <end position="260"/>
    </location>
</feature>
<dbReference type="EMBL" id="AP024563">
    <property type="protein sequence ID" value="BCU06395.1"/>
    <property type="molecule type" value="Genomic_DNA"/>
</dbReference>
<feature type="signal peptide" evidence="3">
    <location>
        <begin position="1"/>
        <end position="26"/>
    </location>
</feature>
<evidence type="ECO:0000256" key="2">
    <source>
        <dbReference type="SAM" id="MobiDB-lite"/>
    </source>
</evidence>